<dbReference type="Gene3D" id="3.90.180.10">
    <property type="entry name" value="Medium-chain alcohol dehydrogenases, catalytic domain"/>
    <property type="match status" value="1"/>
</dbReference>
<organism evidence="2">
    <name type="scientific">Salix viminalis</name>
    <name type="common">Common osier</name>
    <name type="synonym">Basket willow</name>
    <dbReference type="NCBI Taxonomy" id="40686"/>
    <lineage>
        <taxon>Eukaryota</taxon>
        <taxon>Viridiplantae</taxon>
        <taxon>Streptophyta</taxon>
        <taxon>Embryophyta</taxon>
        <taxon>Tracheophyta</taxon>
        <taxon>Spermatophyta</taxon>
        <taxon>Magnoliopsida</taxon>
        <taxon>eudicotyledons</taxon>
        <taxon>Gunneridae</taxon>
        <taxon>Pentapetalae</taxon>
        <taxon>rosids</taxon>
        <taxon>fabids</taxon>
        <taxon>Malpighiales</taxon>
        <taxon>Salicaceae</taxon>
        <taxon>Saliceae</taxon>
        <taxon>Salix</taxon>
    </lineage>
</organism>
<dbReference type="PANTHER" id="PTHR44013:SF1">
    <property type="entry name" value="ZINC-TYPE ALCOHOL DEHYDROGENASE-LIKE PROTEIN C16A3.02C"/>
    <property type="match status" value="1"/>
</dbReference>
<dbReference type="SUPFAM" id="SSF50129">
    <property type="entry name" value="GroES-like"/>
    <property type="match status" value="1"/>
</dbReference>
<dbReference type="AlphaFoldDB" id="A0A6N2NF51"/>
<evidence type="ECO:0000259" key="1">
    <source>
        <dbReference type="Pfam" id="PF08240"/>
    </source>
</evidence>
<protein>
    <recommendedName>
        <fullName evidence="1">Alcohol dehydrogenase-like N-terminal domain-containing protein</fullName>
    </recommendedName>
</protein>
<name>A0A6N2NF51_SALVM</name>
<feature type="domain" description="Alcohol dehydrogenase-like N-terminal" evidence="1">
    <location>
        <begin position="33"/>
        <end position="94"/>
    </location>
</feature>
<dbReference type="InterPro" id="IPR011032">
    <property type="entry name" value="GroES-like_sf"/>
</dbReference>
<sequence length="105" mass="11256">MAGKLMHALQYDSYGGGAAGLKHVEVPVPSAKKDEVLIKLEATSLNPYDMKIQNGVARPFLPRSFPYIPSIDIAGEVVAVGPGVENFKTGDKVVAVLSASWRWTS</sequence>
<proteinExistence type="predicted"/>
<reference evidence="2" key="1">
    <citation type="submission" date="2019-03" db="EMBL/GenBank/DDBJ databases">
        <authorList>
            <person name="Mank J."/>
            <person name="Almeida P."/>
        </authorList>
    </citation>
    <scope>NUCLEOTIDE SEQUENCE</scope>
    <source>
        <strain evidence="2">78183</strain>
    </source>
</reference>
<gene>
    <name evidence="2" type="ORF">SVIM_LOCUS497067</name>
</gene>
<dbReference type="InterPro" id="IPR013154">
    <property type="entry name" value="ADH-like_N"/>
</dbReference>
<dbReference type="InterPro" id="IPR052733">
    <property type="entry name" value="Chloroplast_QOR"/>
</dbReference>
<dbReference type="PANTHER" id="PTHR44013">
    <property type="entry name" value="ZINC-TYPE ALCOHOL DEHYDROGENASE-LIKE PROTEIN C16A3.02C"/>
    <property type="match status" value="1"/>
</dbReference>
<evidence type="ECO:0000313" key="2">
    <source>
        <dbReference type="EMBL" id="VFU64899.1"/>
    </source>
</evidence>
<dbReference type="Pfam" id="PF08240">
    <property type="entry name" value="ADH_N"/>
    <property type="match status" value="1"/>
</dbReference>
<dbReference type="EMBL" id="CAADRP010002263">
    <property type="protein sequence ID" value="VFU64899.1"/>
    <property type="molecule type" value="Genomic_DNA"/>
</dbReference>
<accession>A0A6N2NF51</accession>